<sequence length="580" mass="65042">MAPVPPQATRAGKTRVNCADVDPQGESGSRMDDISRDHASGTVVEEGIRPWATPLDNFPERYGATLKDRAICVLLGFRHSCDDLRGDNRGSSSATSYRRYWHLEFTSPESLPQPPHWSAVDISTASSDRGRKRQWVDGGRRRTQISANLDLSTKARESLGTIGPLTKEWDIRAQSRPTSEREGELEKIGFWQRKKNRGHVTRRDCRHRIFASCYRHFRTKSPCCCFSPQGPGADTTLFWTFAVSLSTISRQGSKRARGRPNCFKISNPRRRCLKLQARRLKILAISMANPLPFPISLCGVSTLFSPTLSTTLRLFSLDSRRLAVCRSGSSDTLSSNLRLKTLKSQGACEDLTPPDLSWRPLNMSFKILRRKTSVEDCKTHVKSSRLKTFQDLKARAKASRLKTLQVLKTRAKISRLKTSVGDCSRRARRPRASRPQWKTAQDAPQDASRACQDLAPQDARQDLAPQALSGRLLKSASRPRAARRRKSASSCAPRSRALSGRLLKPHAKTSRLKTPQDLAWDFLLVFERISPCAINASKKRIPLSFISFTSKLPPRPQFILGGQPRQDHTKQGQWELPGAA</sequence>
<evidence type="ECO:0000313" key="3">
    <source>
        <dbReference type="Proteomes" id="UP001218218"/>
    </source>
</evidence>
<evidence type="ECO:0000256" key="1">
    <source>
        <dbReference type="SAM" id="MobiDB-lite"/>
    </source>
</evidence>
<proteinExistence type="predicted"/>
<name>A0AAD7EGM5_9AGAR</name>
<gene>
    <name evidence="2" type="ORF">DFH08DRAFT_942462</name>
</gene>
<feature type="region of interest" description="Disordered" evidence="1">
    <location>
        <begin position="467"/>
        <end position="510"/>
    </location>
</feature>
<comment type="caution">
    <text evidence="2">The sequence shown here is derived from an EMBL/GenBank/DDBJ whole genome shotgun (WGS) entry which is preliminary data.</text>
</comment>
<feature type="region of interest" description="Disordered" evidence="1">
    <location>
        <begin position="418"/>
        <end position="449"/>
    </location>
</feature>
<dbReference type="EMBL" id="JARIHO010000055">
    <property type="protein sequence ID" value="KAJ7319119.1"/>
    <property type="molecule type" value="Genomic_DNA"/>
</dbReference>
<accession>A0AAD7EGM5</accession>
<evidence type="ECO:0000313" key="2">
    <source>
        <dbReference type="EMBL" id="KAJ7319119.1"/>
    </source>
</evidence>
<reference evidence="2" key="1">
    <citation type="submission" date="2023-03" db="EMBL/GenBank/DDBJ databases">
        <title>Massive genome expansion in bonnet fungi (Mycena s.s.) driven by repeated elements and novel gene families across ecological guilds.</title>
        <authorList>
            <consortium name="Lawrence Berkeley National Laboratory"/>
            <person name="Harder C.B."/>
            <person name="Miyauchi S."/>
            <person name="Viragh M."/>
            <person name="Kuo A."/>
            <person name="Thoen E."/>
            <person name="Andreopoulos B."/>
            <person name="Lu D."/>
            <person name="Skrede I."/>
            <person name="Drula E."/>
            <person name="Henrissat B."/>
            <person name="Morin E."/>
            <person name="Kohler A."/>
            <person name="Barry K."/>
            <person name="LaButti K."/>
            <person name="Morin E."/>
            <person name="Salamov A."/>
            <person name="Lipzen A."/>
            <person name="Mereny Z."/>
            <person name="Hegedus B."/>
            <person name="Baldrian P."/>
            <person name="Stursova M."/>
            <person name="Weitz H."/>
            <person name="Taylor A."/>
            <person name="Grigoriev I.V."/>
            <person name="Nagy L.G."/>
            <person name="Martin F."/>
            <person name="Kauserud H."/>
        </authorList>
    </citation>
    <scope>NUCLEOTIDE SEQUENCE</scope>
    <source>
        <strain evidence="2">CBHHK002</strain>
    </source>
</reference>
<dbReference type="AlphaFoldDB" id="A0AAD7EGM5"/>
<feature type="compositionally biased region" description="Low complexity" evidence="1">
    <location>
        <begin position="488"/>
        <end position="499"/>
    </location>
</feature>
<dbReference type="Proteomes" id="UP001218218">
    <property type="component" value="Unassembled WGS sequence"/>
</dbReference>
<organism evidence="2 3">
    <name type="scientific">Mycena albidolilacea</name>
    <dbReference type="NCBI Taxonomy" id="1033008"/>
    <lineage>
        <taxon>Eukaryota</taxon>
        <taxon>Fungi</taxon>
        <taxon>Dikarya</taxon>
        <taxon>Basidiomycota</taxon>
        <taxon>Agaricomycotina</taxon>
        <taxon>Agaricomycetes</taxon>
        <taxon>Agaricomycetidae</taxon>
        <taxon>Agaricales</taxon>
        <taxon>Marasmiineae</taxon>
        <taxon>Mycenaceae</taxon>
        <taxon>Mycena</taxon>
    </lineage>
</organism>
<protein>
    <submittedName>
        <fullName evidence="2">Uncharacterized protein</fullName>
    </submittedName>
</protein>
<keyword evidence="3" id="KW-1185">Reference proteome</keyword>
<feature type="region of interest" description="Disordered" evidence="1">
    <location>
        <begin position="560"/>
        <end position="580"/>
    </location>
</feature>
<feature type="region of interest" description="Disordered" evidence="1">
    <location>
        <begin position="1"/>
        <end position="35"/>
    </location>
</feature>